<evidence type="ECO:0000313" key="2">
    <source>
        <dbReference type="Proteomes" id="UP000827889"/>
    </source>
</evidence>
<keyword evidence="1" id="KW-0812">Transmembrane</keyword>
<feature type="transmembrane region" description="Helical" evidence="1">
    <location>
        <begin position="414"/>
        <end position="441"/>
    </location>
</feature>
<dbReference type="Pfam" id="PF03140">
    <property type="entry name" value="DUF247"/>
    <property type="match status" value="1"/>
</dbReference>
<dbReference type="Proteomes" id="UP000827889">
    <property type="component" value="Chromosome 10"/>
</dbReference>
<keyword evidence="2" id="KW-1185">Reference proteome</keyword>
<name>A0A8B8Q465_9MYRT</name>
<keyword evidence="1" id="KW-1133">Transmembrane helix</keyword>
<dbReference type="InterPro" id="IPR004158">
    <property type="entry name" value="DUF247_pln"/>
</dbReference>
<keyword evidence="1" id="KW-0472">Membrane</keyword>
<dbReference type="RefSeq" id="XP_030541860.2">
    <property type="nucleotide sequence ID" value="XM_030686000.2"/>
</dbReference>
<sequence>MNGDTNHRAITVAADAGRGWTSHMEGRFRQTPTLLKPTANSYSCCIFRVPKSQVESNAKAYKPRVVSVGPYHHGEEQLMLIEQHKPRLFSAMLDRTRDYGAGLDHYFEAVASLETGIRDSYSEALDQETSVFIEMMVLDACFIVEMFRVFAQVIRPDANDPLFSMRWIFTSLTLDLLLIENQIPFIVLQTIYDLSSSPSEANTSLNEIALEFFNYALRLPAERLERHYQVSNVTHLLDLFRMGIIGHLDLEHPGWVDEESLQLIPSTKQLQLAGIKFEPRESDELISVVFDDGVLRIPPLTLDFFTSSFFLNCVAFEQSYRYCSSHITNYMILMRCLVRSALDAEFLSQRNIITNFLGTDEEVTRFFNDLAKDVMFDMKKSYLAELFEQVNRYHQNKWHVQRTGIKREYFGSPWSFISAAAAFILLVLTFVQAIYAIYAYYRPDD</sequence>
<evidence type="ECO:0000256" key="1">
    <source>
        <dbReference type="SAM" id="Phobius"/>
    </source>
</evidence>
<dbReference type="KEGG" id="rarg:115749263"/>
<dbReference type="PANTHER" id="PTHR31170:SF21">
    <property type="match status" value="1"/>
</dbReference>
<dbReference type="GeneID" id="115749263"/>
<accession>A0A8B8Q465</accession>
<protein>
    <submittedName>
        <fullName evidence="3">UPF0481 protein At3g47200-like</fullName>
    </submittedName>
</protein>
<dbReference type="PANTHER" id="PTHR31170">
    <property type="entry name" value="BNAC04G53230D PROTEIN"/>
    <property type="match status" value="1"/>
</dbReference>
<gene>
    <name evidence="3" type="primary">LOC115749263</name>
</gene>
<proteinExistence type="predicted"/>
<organism evidence="2 3">
    <name type="scientific">Rhodamnia argentea</name>
    <dbReference type="NCBI Taxonomy" id="178133"/>
    <lineage>
        <taxon>Eukaryota</taxon>
        <taxon>Viridiplantae</taxon>
        <taxon>Streptophyta</taxon>
        <taxon>Embryophyta</taxon>
        <taxon>Tracheophyta</taxon>
        <taxon>Spermatophyta</taxon>
        <taxon>Magnoliopsida</taxon>
        <taxon>eudicotyledons</taxon>
        <taxon>Gunneridae</taxon>
        <taxon>Pentapetalae</taxon>
        <taxon>rosids</taxon>
        <taxon>malvids</taxon>
        <taxon>Myrtales</taxon>
        <taxon>Myrtaceae</taxon>
        <taxon>Myrtoideae</taxon>
        <taxon>Myrteae</taxon>
        <taxon>Australasian group</taxon>
        <taxon>Rhodamnia</taxon>
    </lineage>
</organism>
<evidence type="ECO:0000313" key="3">
    <source>
        <dbReference type="RefSeq" id="XP_030541860.2"/>
    </source>
</evidence>
<reference evidence="3" key="1">
    <citation type="submission" date="2025-08" db="UniProtKB">
        <authorList>
            <consortium name="RefSeq"/>
        </authorList>
    </citation>
    <scope>IDENTIFICATION</scope>
    <source>
        <tissue evidence="3">Leaf</tissue>
    </source>
</reference>
<dbReference type="AlphaFoldDB" id="A0A8B8Q465"/>